<gene>
    <name evidence="1" type="ORF">ACFSCX_17855</name>
</gene>
<dbReference type="EMBL" id="JBHUEM010000045">
    <property type="protein sequence ID" value="MFD1738392.1"/>
    <property type="molecule type" value="Genomic_DNA"/>
</dbReference>
<dbReference type="PANTHER" id="PTHR36112">
    <property type="entry name" value="RIBOSOMAL RNA SMALL SUBUNIT METHYLTRANSFERASE J"/>
    <property type="match status" value="1"/>
</dbReference>
<accession>A0ABW4LTG0</accession>
<sequence length="260" mass="29740">MIVTTAGRTNEKLKKLASNIAIDLNEEYIPRQKVSIQSIQQLTKEDVLVVGKNRIELYMVSHNEPIFFHPNSSMFRIKRLLQGTYDPFVEACKLDEGMTLLDCTVGLGSDSIIASYKVGHTGSVISIEANQILAYLVQTGLKTWETDIPEMNDAMRRITLLHSNFQDYLKQCPSKSVDVIYFDPMFEEELKHSQGISGIKALAIYDTVTKHDIEEAVRVARKRIVLKDHWKSERFDMLGFKPIRRKTASFHYGVIELENK</sequence>
<dbReference type="PANTHER" id="PTHR36112:SF1">
    <property type="entry name" value="RIBOSOMAL RNA SMALL SUBUNIT METHYLTRANSFERASE J"/>
    <property type="match status" value="1"/>
</dbReference>
<dbReference type="Gene3D" id="3.40.50.150">
    <property type="entry name" value="Vaccinia Virus protein VP39"/>
    <property type="match status" value="1"/>
</dbReference>
<proteinExistence type="predicted"/>
<comment type="caution">
    <text evidence="1">The sequence shown here is derived from an EMBL/GenBank/DDBJ whole genome shotgun (WGS) entry which is preliminary data.</text>
</comment>
<evidence type="ECO:0000313" key="2">
    <source>
        <dbReference type="Proteomes" id="UP001597214"/>
    </source>
</evidence>
<keyword evidence="1" id="KW-0489">Methyltransferase</keyword>
<dbReference type="SUPFAM" id="SSF53335">
    <property type="entry name" value="S-adenosyl-L-methionine-dependent methyltransferases"/>
    <property type="match status" value="1"/>
</dbReference>
<organism evidence="1 2">
    <name type="scientific">Bacillus salitolerans</name>
    <dbReference type="NCBI Taxonomy" id="1437434"/>
    <lineage>
        <taxon>Bacteria</taxon>
        <taxon>Bacillati</taxon>
        <taxon>Bacillota</taxon>
        <taxon>Bacilli</taxon>
        <taxon>Bacillales</taxon>
        <taxon>Bacillaceae</taxon>
        <taxon>Bacillus</taxon>
    </lineage>
</organism>
<reference evidence="2" key="1">
    <citation type="journal article" date="2019" name="Int. J. Syst. Evol. Microbiol.">
        <title>The Global Catalogue of Microorganisms (GCM) 10K type strain sequencing project: providing services to taxonomists for standard genome sequencing and annotation.</title>
        <authorList>
            <consortium name="The Broad Institute Genomics Platform"/>
            <consortium name="The Broad Institute Genome Sequencing Center for Infectious Disease"/>
            <person name="Wu L."/>
            <person name="Ma J."/>
        </authorList>
    </citation>
    <scope>NUCLEOTIDE SEQUENCE [LARGE SCALE GENOMIC DNA]</scope>
    <source>
        <strain evidence="2">CCUG 49339</strain>
    </source>
</reference>
<dbReference type="InterPro" id="IPR007536">
    <property type="entry name" value="16SrRNA_methylTrfase_J"/>
</dbReference>
<dbReference type="GO" id="GO:0032259">
    <property type="term" value="P:methylation"/>
    <property type="evidence" value="ECO:0007669"/>
    <property type="project" value="UniProtKB-KW"/>
</dbReference>
<dbReference type="GO" id="GO:0008168">
    <property type="term" value="F:methyltransferase activity"/>
    <property type="evidence" value="ECO:0007669"/>
    <property type="project" value="UniProtKB-KW"/>
</dbReference>
<dbReference type="EC" id="2.1.1.-" evidence="1"/>
<dbReference type="Pfam" id="PF04445">
    <property type="entry name" value="SAM_MT"/>
    <property type="match status" value="1"/>
</dbReference>
<evidence type="ECO:0000313" key="1">
    <source>
        <dbReference type="EMBL" id="MFD1738392.1"/>
    </source>
</evidence>
<protein>
    <submittedName>
        <fullName evidence="1">Class I SAM-dependent methyltransferase</fullName>
        <ecNumber evidence="1">2.1.1.-</ecNumber>
    </submittedName>
</protein>
<name>A0ABW4LTG0_9BACI</name>
<keyword evidence="2" id="KW-1185">Reference proteome</keyword>
<dbReference type="Proteomes" id="UP001597214">
    <property type="component" value="Unassembled WGS sequence"/>
</dbReference>
<keyword evidence="1" id="KW-0808">Transferase</keyword>
<dbReference type="InterPro" id="IPR029063">
    <property type="entry name" value="SAM-dependent_MTases_sf"/>
</dbReference>
<dbReference type="RefSeq" id="WP_377929602.1">
    <property type="nucleotide sequence ID" value="NZ_JBHUEM010000045.1"/>
</dbReference>